<reference evidence="5 6" key="1">
    <citation type="submission" date="2016-10" db="EMBL/GenBank/DDBJ databases">
        <authorList>
            <person name="de Groot N.N."/>
        </authorList>
    </citation>
    <scope>NUCLEOTIDE SEQUENCE [LARGE SCALE GENOMIC DNA]</scope>
    <source>
        <strain>GEY</strain>
        <strain evidence="6">DSM 9560</strain>
    </source>
</reference>
<feature type="region of interest" description="Disordered" evidence="2">
    <location>
        <begin position="674"/>
        <end position="704"/>
    </location>
</feature>
<evidence type="ECO:0000256" key="2">
    <source>
        <dbReference type="SAM" id="MobiDB-lite"/>
    </source>
</evidence>
<dbReference type="STRING" id="1003.SAMN04488541_1006121"/>
<feature type="compositionally biased region" description="Basic and acidic residues" evidence="2">
    <location>
        <begin position="36"/>
        <end position="53"/>
    </location>
</feature>
<organism evidence="5 6">
    <name type="scientific">Thermoflexibacter ruber</name>
    <dbReference type="NCBI Taxonomy" id="1003"/>
    <lineage>
        <taxon>Bacteria</taxon>
        <taxon>Pseudomonadati</taxon>
        <taxon>Bacteroidota</taxon>
        <taxon>Cytophagia</taxon>
        <taxon>Cytophagales</taxon>
        <taxon>Thermoflexibacteraceae</taxon>
        <taxon>Thermoflexibacter</taxon>
    </lineage>
</organism>
<feature type="domain" description="Amidohydrolase-related" evidence="4">
    <location>
        <begin position="779"/>
        <end position="1108"/>
    </location>
</feature>
<dbReference type="Gene3D" id="3.20.20.140">
    <property type="entry name" value="Metal-dependent hydrolases"/>
    <property type="match status" value="1"/>
</dbReference>
<evidence type="ECO:0000313" key="5">
    <source>
        <dbReference type="EMBL" id="SFE77019.1"/>
    </source>
</evidence>
<dbReference type="InterPro" id="IPR011659">
    <property type="entry name" value="WD40"/>
</dbReference>
<dbReference type="AlphaFoldDB" id="A0A1I2D967"/>
<dbReference type="PANTHER" id="PTHR36842">
    <property type="entry name" value="PROTEIN TOLB HOMOLOG"/>
    <property type="match status" value="1"/>
</dbReference>
<dbReference type="InterPro" id="IPR011042">
    <property type="entry name" value="6-blade_b-propeller_TolB-like"/>
</dbReference>
<dbReference type="GO" id="GO:0016810">
    <property type="term" value="F:hydrolase activity, acting on carbon-nitrogen (but not peptide) bonds"/>
    <property type="evidence" value="ECO:0007669"/>
    <property type="project" value="InterPro"/>
</dbReference>
<evidence type="ECO:0000313" key="6">
    <source>
        <dbReference type="Proteomes" id="UP000199513"/>
    </source>
</evidence>
<dbReference type="SUPFAM" id="SSF69304">
    <property type="entry name" value="Tricorn protease N-terminal domain"/>
    <property type="match status" value="1"/>
</dbReference>
<keyword evidence="6" id="KW-1185">Reference proteome</keyword>
<dbReference type="Gene3D" id="2.120.10.30">
    <property type="entry name" value="TolB, C-terminal domain"/>
    <property type="match status" value="2"/>
</dbReference>
<dbReference type="PANTHER" id="PTHR36842:SF1">
    <property type="entry name" value="PROTEIN TOLB"/>
    <property type="match status" value="1"/>
</dbReference>
<gene>
    <name evidence="5" type="ORF">SAMN04488541_1006121</name>
</gene>
<protein>
    <submittedName>
        <fullName evidence="5">Imidazolonepropionase</fullName>
    </submittedName>
</protein>
<proteinExistence type="inferred from homology"/>
<keyword evidence="3" id="KW-0732">Signal</keyword>
<dbReference type="SUPFAM" id="SSF82171">
    <property type="entry name" value="DPP6 N-terminal domain-like"/>
    <property type="match status" value="1"/>
</dbReference>
<feature type="region of interest" description="Disordered" evidence="2">
    <location>
        <begin position="31"/>
        <end position="53"/>
    </location>
</feature>
<feature type="chain" id="PRO_5011441205" evidence="3">
    <location>
        <begin position="28"/>
        <end position="1142"/>
    </location>
</feature>
<dbReference type="Proteomes" id="UP000199513">
    <property type="component" value="Unassembled WGS sequence"/>
</dbReference>
<dbReference type="Pfam" id="PF26550">
    <property type="entry name" value="Tricorn_2nd"/>
    <property type="match status" value="1"/>
</dbReference>
<name>A0A1I2D967_9BACT</name>
<comment type="similarity">
    <text evidence="1">Belongs to the TolB family.</text>
</comment>
<accession>A0A1I2D967</accession>
<dbReference type="EMBL" id="FONY01000006">
    <property type="protein sequence ID" value="SFE77019.1"/>
    <property type="molecule type" value="Genomic_DNA"/>
</dbReference>
<sequence>MKNQITLPYWLCVACAMWCFGTTSLLAQDAQNSKADSTKKEKKATKELPLEPERKISFNTKEGTWISLDVSPDGKNIVFDMMGDIYTMPISGGKATPITKGLAYDTHPRYSPDGKKILFTSDKSGAENIWWIDLEKKDTLQITKDRDQNHTSAAWTPDGEYIIAARGRRTVQLWMFHKDGGGGIHLVDKPENMRAYDPAVSADGRYVYYSRRFGAWNYNAQLPQYQIGVYDRETGKNQVITSRYGSAFTPVLSKDGKWLVYGTRYEDKTGLIIRNLQNGDEKWLAYPVQRDEQESIALMGVLPGMAFTPDSKFLITSYGGKIYKISIDGSSSVEIPLDVDIELEMGPRLEFKYPIKDEKELLATQIRDAVPSPDGKKLAFTALNRLYVMDFPNGKPQRLTNFNFTEAQPTWSPDGNFIAFTTWAEDGGHIYKVSANGKTAPQKLTNTPAVYTELAWSYKSNRIAFMRGSNQVYKDAVDPFQPNTAEDICWIADNGGAVNVITKAYGRSNPHFTKNDDRVYLNSFEEGLISMRWDGTDEKSHVKITGITTFGTVHFDKAYLCMLPENFQEMEMNRPSVASQIEIAPEGDKALAQINNEIYTVTIPKAGKTPSISVADPTNASFPARKLTELGGEFPAWSGDGKKVHWSLGASHFVYDLDKAKTFEDSVKLAQKEEAERKRLAAKDTTQKDNKTTEDKTKKDEKKSTKYEAKEYEIKVNFAKDIPQGIALLKGARIITMKGKEIIENGDILIENNRIKAVGASGTLSIPANAQVIEVTGKTIIPGFVDTHAHMWPYWGLHKNHVWMYAANLAYGVTTTRDPQTATTDVLTYADMVEAGAIPGPRIYSTGPGVGFWAYNLKDLDQTRKILKQYSKYYNTKTIKMYLTGNRQQRQWIIMAAKEQNLMPTTEGGLDFKLNMTQLLDGYPGHEHALPIYPIYKDVYQSIADSKMCVTPTLLVAYGGPWAENYYYATESPYKDAKLQYFTPYEELAAKSRRRGSWFMPEEHVFVKHAQSMKNLVESGGLAGIGSHGQLQGLGYHWELWSVQSGGMSNHDALRVATILGATAIGLDRDLGSIEVGKLADLVILDKNPLENIRNSNTLKYVMKNGRLYDAGNLNEVFPRKKKADKFEWQINKPENVTGIKD</sequence>
<dbReference type="Pfam" id="PF07676">
    <property type="entry name" value="PD40"/>
    <property type="match status" value="1"/>
</dbReference>
<evidence type="ECO:0000256" key="3">
    <source>
        <dbReference type="SAM" id="SignalP"/>
    </source>
</evidence>
<dbReference type="SUPFAM" id="SSF51556">
    <property type="entry name" value="Metallo-dependent hydrolases"/>
    <property type="match status" value="1"/>
</dbReference>
<dbReference type="Pfam" id="PF01979">
    <property type="entry name" value="Amidohydro_1"/>
    <property type="match status" value="1"/>
</dbReference>
<dbReference type="RefSeq" id="WP_245763987.1">
    <property type="nucleotide sequence ID" value="NZ_FONY01000006.1"/>
</dbReference>
<feature type="signal peptide" evidence="3">
    <location>
        <begin position="1"/>
        <end position="27"/>
    </location>
</feature>
<dbReference type="SUPFAM" id="SSF51338">
    <property type="entry name" value="Composite domain of metallo-dependent hydrolases"/>
    <property type="match status" value="1"/>
</dbReference>
<evidence type="ECO:0000256" key="1">
    <source>
        <dbReference type="ARBA" id="ARBA00009820"/>
    </source>
</evidence>
<dbReference type="InterPro" id="IPR032466">
    <property type="entry name" value="Metal_Hydrolase"/>
</dbReference>
<dbReference type="InterPro" id="IPR006680">
    <property type="entry name" value="Amidohydro-rel"/>
</dbReference>
<evidence type="ECO:0000259" key="4">
    <source>
        <dbReference type="Pfam" id="PF01979"/>
    </source>
</evidence>
<dbReference type="InterPro" id="IPR011059">
    <property type="entry name" value="Metal-dep_hydrolase_composite"/>
</dbReference>
<dbReference type="Gene3D" id="2.30.40.10">
    <property type="entry name" value="Urease, subunit C, domain 1"/>
    <property type="match status" value="2"/>
</dbReference>